<dbReference type="Proteomes" id="UP000224634">
    <property type="component" value="Unassembled WGS sequence"/>
</dbReference>
<dbReference type="EMBL" id="PDNA01000191">
    <property type="protein sequence ID" value="PGH05099.1"/>
    <property type="molecule type" value="Genomic_DNA"/>
</dbReference>
<organism evidence="1 2">
    <name type="scientific">Polytolypa hystricis (strain UAMH7299)</name>
    <dbReference type="NCBI Taxonomy" id="1447883"/>
    <lineage>
        <taxon>Eukaryota</taxon>
        <taxon>Fungi</taxon>
        <taxon>Dikarya</taxon>
        <taxon>Ascomycota</taxon>
        <taxon>Pezizomycotina</taxon>
        <taxon>Eurotiomycetes</taxon>
        <taxon>Eurotiomycetidae</taxon>
        <taxon>Onygenales</taxon>
        <taxon>Onygenales incertae sedis</taxon>
        <taxon>Polytolypa</taxon>
    </lineage>
</organism>
<sequence length="165" mass="18258">MATGDTPRICRTVLTERVVAITFLHPKFKLAVENAGRAAMIAVQQAKAETDHLRLPNDKQHIIIEKILMNHYIPKYLGDPILASPLQPNAITPFEPRIFSFGKGKFAFKKFPLMILTPIAGPATITIAPMMPDQEAGPPVYDGKAIKIDWSLGCTIFAYGPFEIQ</sequence>
<comment type="caution">
    <text evidence="1">The sequence shown here is derived from an EMBL/GenBank/DDBJ whole genome shotgun (WGS) entry which is preliminary data.</text>
</comment>
<feature type="non-terminal residue" evidence="1">
    <location>
        <position position="165"/>
    </location>
</feature>
<evidence type="ECO:0000313" key="2">
    <source>
        <dbReference type="Proteomes" id="UP000224634"/>
    </source>
</evidence>
<keyword evidence="2" id="KW-1185">Reference proteome</keyword>
<accession>A0A2B7X878</accession>
<dbReference type="AlphaFoldDB" id="A0A2B7X878"/>
<protein>
    <submittedName>
        <fullName evidence="1">Uncharacterized protein</fullName>
    </submittedName>
</protein>
<proteinExistence type="predicted"/>
<reference evidence="1 2" key="1">
    <citation type="submission" date="2017-10" db="EMBL/GenBank/DDBJ databases">
        <title>Comparative genomics in systemic dimorphic fungi from Ajellomycetaceae.</title>
        <authorList>
            <person name="Munoz J.F."/>
            <person name="Mcewen J.G."/>
            <person name="Clay O.K."/>
            <person name="Cuomo C.A."/>
        </authorList>
    </citation>
    <scope>NUCLEOTIDE SEQUENCE [LARGE SCALE GENOMIC DNA]</scope>
    <source>
        <strain evidence="1 2">UAMH7299</strain>
    </source>
</reference>
<gene>
    <name evidence="1" type="ORF">AJ80_08398</name>
</gene>
<evidence type="ECO:0000313" key="1">
    <source>
        <dbReference type="EMBL" id="PGH05099.1"/>
    </source>
</evidence>
<name>A0A2B7X878_POLH7</name>